<keyword evidence="13" id="KW-1185">Reference proteome</keyword>
<dbReference type="InterPro" id="IPR036188">
    <property type="entry name" value="FAD/NAD-bd_sf"/>
</dbReference>
<dbReference type="OrthoDB" id="1678617at2759"/>
<dbReference type="KEGG" id="ppa:PAS_chr3_0124"/>
<evidence type="ECO:0000256" key="3">
    <source>
        <dbReference type="ARBA" id="ARBA00008802"/>
    </source>
</evidence>
<dbReference type="GeneID" id="8199404"/>
<dbReference type="Pfam" id="PF08491">
    <property type="entry name" value="SE"/>
    <property type="match status" value="1"/>
</dbReference>
<dbReference type="InParanoid" id="C4R3L8"/>
<keyword evidence="10" id="KW-1133">Transmembrane helix</keyword>
<feature type="transmembrane region" description="Helical" evidence="10">
    <location>
        <begin position="6"/>
        <end position="26"/>
    </location>
</feature>
<sequence length="492" mass="55113">MSPERDYNIIVIGAGVVGPCIATALARQGRKVLIVERDWSEPNRIVGELMQPSGLKALRELGMIEAINDIDAFYTAGYLVKNYNEDVLIPYSYKQDLKLVEEPVPGCVKDGNDKLKDDKDTEAGISVKDWESDERIRGVAFHHGRFVMNLRKIATQEPNITKLQGNVTSLLKNDLDACIGVEVEDDSKNRKNYTAELVICTDGIYSKFRKELFLSKKPQVGSYFVGLELQNAIVPKLHYGHVIMGDHAPILMYQISQTKTRVLCAYRSEKLPPKNDVLKYLNEVVLPSFPAETQPSLIEALSKDDCYRAMPNQYLTAKTNTIPGLAFIGDALNMRHPLTGGGMTVGINDAALLARVLYDVRDLLDDATVSEKLAEFHYERKKLSSVINVLSIALFSLFDGDSKALLILRRGCFAYFKRGGKCVTDPVDLLSGLLPSPMILFHHFFSVAFYGLWLNYIDRGLIGFPLAIWENLCALYTAIIVFTPYLWDELVV</sequence>
<evidence type="ECO:0000256" key="2">
    <source>
        <dbReference type="ARBA" id="ARBA00004154"/>
    </source>
</evidence>
<evidence type="ECO:0000313" key="12">
    <source>
        <dbReference type="EMBL" id="CAY70059.1"/>
    </source>
</evidence>
<dbReference type="HOGENOM" id="CLU_026390_0_0_1"/>
<dbReference type="EMBL" id="FN392321">
    <property type="protein sequence ID" value="CAY70059.1"/>
    <property type="molecule type" value="Genomic_DNA"/>
</dbReference>
<comment type="subcellular location">
    <subcellularLocation>
        <location evidence="10">Endoplasmic reticulum membrane</location>
        <topology evidence="10">Multi-pass membrane protein</topology>
    </subcellularLocation>
    <subcellularLocation>
        <location evidence="2">Microsome membrane</location>
        <topology evidence="2">Multi-pass membrane protein</topology>
    </subcellularLocation>
</comment>
<keyword evidence="7" id="KW-0492">Microsome</keyword>
<comment type="catalytic activity">
    <reaction evidence="10">
        <text>squalene + reduced [NADPH--hemoprotein reductase] + O2 = (S)-2,3-epoxysqualene + oxidized [NADPH--hemoprotein reductase] + H2O + H(+)</text>
        <dbReference type="Rhea" id="RHEA:25282"/>
        <dbReference type="Rhea" id="RHEA-COMP:11964"/>
        <dbReference type="Rhea" id="RHEA-COMP:11965"/>
        <dbReference type="ChEBI" id="CHEBI:15377"/>
        <dbReference type="ChEBI" id="CHEBI:15378"/>
        <dbReference type="ChEBI" id="CHEBI:15379"/>
        <dbReference type="ChEBI" id="CHEBI:15440"/>
        <dbReference type="ChEBI" id="CHEBI:15441"/>
        <dbReference type="ChEBI" id="CHEBI:57618"/>
        <dbReference type="ChEBI" id="CHEBI:58210"/>
        <dbReference type="EC" id="1.14.14.17"/>
    </reaction>
</comment>
<feature type="transmembrane region" description="Helical" evidence="10">
    <location>
        <begin position="468"/>
        <end position="487"/>
    </location>
</feature>
<dbReference type="SUPFAM" id="SSF51905">
    <property type="entry name" value="FAD/NAD(P)-binding domain"/>
    <property type="match status" value="1"/>
</dbReference>
<protein>
    <recommendedName>
        <fullName evidence="4 10">Squalene monooxygenase</fullName>
        <ecNumber evidence="4 10">1.14.14.17</ecNumber>
    </recommendedName>
</protein>
<evidence type="ECO:0000256" key="5">
    <source>
        <dbReference type="ARBA" id="ARBA00022630"/>
    </source>
</evidence>
<dbReference type="InterPro" id="IPR013698">
    <property type="entry name" value="Squalene_epoxidase"/>
</dbReference>
<proteinExistence type="inferred from homology"/>
<dbReference type="AlphaFoldDB" id="C4R3L8"/>
<dbReference type="GO" id="GO:0050660">
    <property type="term" value="F:flavin adenine dinucleotide binding"/>
    <property type="evidence" value="ECO:0007669"/>
    <property type="project" value="UniProtKB-UniRule"/>
</dbReference>
<feature type="transmembrane region" description="Helical" evidence="10">
    <location>
        <begin position="439"/>
        <end position="456"/>
    </location>
</feature>
<gene>
    <name evidence="12" type="ordered locus">PAS_chr3_0124</name>
</gene>
<reference evidence="12 13" key="1">
    <citation type="journal article" date="2009" name="Nat. Biotechnol.">
        <title>Genome sequence of the recombinant protein production host Pichia pastoris.</title>
        <authorList>
            <person name="De Schutter K."/>
            <person name="Lin Y.C."/>
            <person name="Tiels P."/>
            <person name="Van Hecke A."/>
            <person name="Glinka S."/>
            <person name="Weber-Lehmann J."/>
            <person name="Rouze P."/>
            <person name="Van de Peer Y."/>
            <person name="Callewaert N."/>
        </authorList>
    </citation>
    <scope>NUCLEOTIDE SEQUENCE [LARGE SCALE GENOMIC DNA]</scope>
    <source>
        <strain evidence="13">GS115 / ATCC 20864</strain>
    </source>
</reference>
<comment type="similarity">
    <text evidence="3 10">Belongs to the squalene monooxygenase family.</text>
</comment>
<keyword evidence="6 10" id="KW-0274">FAD</keyword>
<dbReference type="OMA" id="AKRTFYW"/>
<dbReference type="UniPathway" id="UPA00767">
    <property type="reaction ID" value="UER00752"/>
</dbReference>
<dbReference type="GO" id="GO:0006696">
    <property type="term" value="P:ergosterol biosynthetic process"/>
    <property type="evidence" value="ECO:0007669"/>
    <property type="project" value="EnsemblFungi"/>
</dbReference>
<dbReference type="STRING" id="644223.C4R3L8"/>
<dbReference type="GO" id="GO:0005811">
    <property type="term" value="C:lipid droplet"/>
    <property type="evidence" value="ECO:0007669"/>
    <property type="project" value="EnsemblFungi"/>
</dbReference>
<dbReference type="InterPro" id="IPR040125">
    <property type="entry name" value="Squalene_monox"/>
</dbReference>
<evidence type="ECO:0000256" key="9">
    <source>
        <dbReference type="ARBA" id="ARBA00023136"/>
    </source>
</evidence>
<dbReference type="Gene3D" id="3.50.50.60">
    <property type="entry name" value="FAD/NAD(P)-binding domain"/>
    <property type="match status" value="2"/>
</dbReference>
<comment type="cofactor">
    <cofactor evidence="1 10">
        <name>FAD</name>
        <dbReference type="ChEBI" id="CHEBI:57692"/>
    </cofactor>
</comment>
<evidence type="ECO:0000256" key="10">
    <source>
        <dbReference type="RuleBase" id="RU367121"/>
    </source>
</evidence>
<evidence type="ECO:0000256" key="7">
    <source>
        <dbReference type="ARBA" id="ARBA00022848"/>
    </source>
</evidence>
<evidence type="ECO:0000259" key="11">
    <source>
        <dbReference type="Pfam" id="PF08491"/>
    </source>
</evidence>
<comment type="function">
    <text evidence="10">Catalyzes the stereospecific oxidation of squalene to (S)-2,3-epoxysqualene, and is considered to be a rate-limiting enzyme in steroid biosynthesis.</text>
</comment>
<dbReference type="Proteomes" id="UP000000314">
    <property type="component" value="Chromosome 3"/>
</dbReference>
<keyword evidence="10" id="KW-0812">Transmembrane</keyword>
<dbReference type="SMR" id="C4R3L8"/>
<keyword evidence="5 10" id="KW-0285">Flavoprotein</keyword>
<evidence type="ECO:0000256" key="8">
    <source>
        <dbReference type="ARBA" id="ARBA00023002"/>
    </source>
</evidence>
<feature type="domain" description="Squalene epoxidase" evidence="11">
    <location>
        <begin position="195"/>
        <end position="469"/>
    </location>
</feature>
<keyword evidence="8 10" id="KW-0560">Oxidoreductase</keyword>
<name>C4R3L8_KOMPG</name>
<dbReference type="eggNOG" id="KOG1298">
    <property type="taxonomic scope" value="Eukaryota"/>
</dbReference>
<keyword evidence="9 10" id="KW-0472">Membrane</keyword>
<dbReference type="GO" id="GO:0005789">
    <property type="term" value="C:endoplasmic reticulum membrane"/>
    <property type="evidence" value="ECO:0007669"/>
    <property type="project" value="UniProtKB-SubCell"/>
</dbReference>
<accession>C4R3L8</accession>
<evidence type="ECO:0000256" key="6">
    <source>
        <dbReference type="ARBA" id="ARBA00022827"/>
    </source>
</evidence>
<organism evidence="12 13">
    <name type="scientific">Komagataella phaffii (strain GS115 / ATCC 20864)</name>
    <name type="common">Yeast</name>
    <name type="synonym">Pichia pastoris</name>
    <dbReference type="NCBI Taxonomy" id="644223"/>
    <lineage>
        <taxon>Eukaryota</taxon>
        <taxon>Fungi</taxon>
        <taxon>Dikarya</taxon>
        <taxon>Ascomycota</taxon>
        <taxon>Saccharomycotina</taxon>
        <taxon>Pichiomycetes</taxon>
        <taxon>Pichiales</taxon>
        <taxon>Pichiaceae</taxon>
        <taxon>Komagataella</taxon>
    </lineage>
</organism>
<dbReference type="GO" id="GO:0004506">
    <property type="term" value="F:squalene monooxygenase activity"/>
    <property type="evidence" value="ECO:0007669"/>
    <property type="project" value="UniProtKB-UniRule"/>
</dbReference>
<evidence type="ECO:0000313" key="13">
    <source>
        <dbReference type="Proteomes" id="UP000000314"/>
    </source>
</evidence>
<dbReference type="PANTHER" id="PTHR10835">
    <property type="entry name" value="SQUALENE MONOOXYGENASE"/>
    <property type="match status" value="1"/>
</dbReference>
<dbReference type="FunCoup" id="C4R3L8">
    <property type="interactions" value="184"/>
</dbReference>
<dbReference type="EC" id="1.14.14.17" evidence="4 10"/>
<evidence type="ECO:0000256" key="1">
    <source>
        <dbReference type="ARBA" id="ARBA00001974"/>
    </source>
</evidence>
<keyword evidence="10" id="KW-0256">Endoplasmic reticulum</keyword>
<dbReference type="PANTHER" id="PTHR10835:SF0">
    <property type="entry name" value="SQUALENE MONOOXYGENASE"/>
    <property type="match status" value="1"/>
</dbReference>
<dbReference type="PRINTS" id="PR00420">
    <property type="entry name" value="RNGMNOXGNASE"/>
</dbReference>
<dbReference type="RefSeq" id="XP_002492333.1">
    <property type="nucleotide sequence ID" value="XM_002492288.1"/>
</dbReference>
<evidence type="ECO:0000256" key="4">
    <source>
        <dbReference type="ARBA" id="ARBA00012312"/>
    </source>
</evidence>